<feature type="compositionally biased region" description="Basic and acidic residues" evidence="1">
    <location>
        <begin position="20"/>
        <end position="38"/>
    </location>
</feature>
<dbReference type="Pfam" id="PF20356">
    <property type="entry name" value="DUF6651"/>
    <property type="match status" value="1"/>
</dbReference>
<evidence type="ECO:0000256" key="1">
    <source>
        <dbReference type="SAM" id="MobiDB-lite"/>
    </source>
</evidence>
<feature type="domain" description="DUF6651" evidence="2">
    <location>
        <begin position="102"/>
        <end position="210"/>
    </location>
</feature>
<feature type="compositionally biased region" description="Gly residues" evidence="1">
    <location>
        <begin position="195"/>
        <end position="204"/>
    </location>
</feature>
<evidence type="ECO:0000313" key="3">
    <source>
        <dbReference type="EMBL" id="TVM34617.1"/>
    </source>
</evidence>
<reference evidence="3 4" key="1">
    <citation type="submission" date="2018-06" db="EMBL/GenBank/DDBJ databases">
        <title>Complete genome of Desulfovibrio marinus P48SEP.</title>
        <authorList>
            <person name="Crispim J.S."/>
            <person name="Vidigal P.M.P."/>
            <person name="Silva L.C.F."/>
            <person name="Araujo L.C."/>
            <person name="Laguardia C.N."/>
            <person name="Dias R.S."/>
            <person name="Sousa M.P."/>
            <person name="Paula S.O."/>
            <person name="Silva C."/>
        </authorList>
    </citation>
    <scope>NUCLEOTIDE SEQUENCE [LARGE SCALE GENOMIC DNA]</scope>
    <source>
        <strain evidence="3 4">P48SEP</strain>
    </source>
</reference>
<dbReference type="AlphaFoldDB" id="A0A6P1ZIX1"/>
<evidence type="ECO:0000259" key="2">
    <source>
        <dbReference type="Pfam" id="PF20356"/>
    </source>
</evidence>
<accession>A0A6P1ZIX1</accession>
<dbReference type="RefSeq" id="WP_144304937.1">
    <property type="nucleotide sequence ID" value="NZ_QMIF01000004.1"/>
</dbReference>
<name>A0A6P1ZIX1_9BACT</name>
<comment type="caution">
    <text evidence="3">The sequence shown here is derived from an EMBL/GenBank/DDBJ whole genome shotgun (WGS) entry which is preliminary data.</text>
</comment>
<proteinExistence type="predicted"/>
<dbReference type="Proteomes" id="UP000434052">
    <property type="component" value="Unassembled WGS sequence"/>
</dbReference>
<protein>
    <recommendedName>
        <fullName evidence="2">DUF6651 domain-containing protein</fullName>
    </recommendedName>
</protein>
<dbReference type="InterPro" id="IPR046593">
    <property type="entry name" value="DUF6651"/>
</dbReference>
<sequence length="239" mass="25347">MDDSKKDALAILAGPPTNKEQGKSGEPDGDDARLQDKENEAAALREKVNSLAAANEELRVRNKQLAAQVEQVAQTSGKADTPEAGSTKNTAAAMRLAERLAKREEQIRTLLVRNAVASSKFIREKTLLPPGVALDVFSRIFTVEEMDGKLVPVAHLPTGEPIMSRIEPGKPAGTEEALEIYILNHFPERDSILRGGAGGSGAGGNQERRSATPGSIARGDSRAFSKNLEAIAAGTVSVV</sequence>
<evidence type="ECO:0000313" key="4">
    <source>
        <dbReference type="Proteomes" id="UP000434052"/>
    </source>
</evidence>
<dbReference type="EMBL" id="QMIF01000004">
    <property type="protein sequence ID" value="TVM34617.1"/>
    <property type="molecule type" value="Genomic_DNA"/>
</dbReference>
<dbReference type="OrthoDB" id="5465243at2"/>
<feature type="region of interest" description="Disordered" evidence="1">
    <location>
        <begin position="193"/>
        <end position="219"/>
    </location>
</feature>
<feature type="region of interest" description="Disordered" evidence="1">
    <location>
        <begin position="1"/>
        <end position="38"/>
    </location>
</feature>
<organism evidence="3 4">
    <name type="scientific">Oceanidesulfovibrio marinus</name>
    <dbReference type="NCBI Taxonomy" id="370038"/>
    <lineage>
        <taxon>Bacteria</taxon>
        <taxon>Pseudomonadati</taxon>
        <taxon>Thermodesulfobacteriota</taxon>
        <taxon>Desulfovibrionia</taxon>
        <taxon>Desulfovibrionales</taxon>
        <taxon>Desulfovibrionaceae</taxon>
        <taxon>Oceanidesulfovibrio</taxon>
    </lineage>
</organism>
<gene>
    <name evidence="3" type="ORF">DQK91_08580</name>
</gene>